<feature type="non-terminal residue" evidence="2">
    <location>
        <position position="145"/>
    </location>
</feature>
<reference evidence="2 3" key="1">
    <citation type="journal article" date="2018" name="Nat. Biotechnol.">
        <title>A standardized bacterial taxonomy based on genome phylogeny substantially revises the tree of life.</title>
        <authorList>
            <person name="Parks D.H."/>
            <person name="Chuvochina M."/>
            <person name="Waite D.W."/>
            <person name="Rinke C."/>
            <person name="Skarshewski A."/>
            <person name="Chaumeil P.A."/>
            <person name="Hugenholtz P."/>
        </authorList>
    </citation>
    <scope>NUCLEOTIDE SEQUENCE [LARGE SCALE GENOMIC DNA]</scope>
    <source>
        <strain evidence="2">UBA9667</strain>
    </source>
</reference>
<dbReference type="AlphaFoldDB" id="A0A3D2SEH2"/>
<sequence length="145" mass="16537">MKKYLILFLTVLAFSFTSCDEDTEPGGTAVEKMAGDWWVTYQQSVDEYNYLFNGTGAMPDEANIENWNWDYVYDDAHSQIYTYNTAANVATEMFITDKKHYWDYRVKAMVDYAAKTFTCPTTTNLAYDTDVTIIGGKVLENAATT</sequence>
<dbReference type="Gene3D" id="2.40.128.220">
    <property type="match status" value="1"/>
</dbReference>
<feature type="chain" id="PRO_5017618445" evidence="1">
    <location>
        <begin position="21"/>
        <end position="145"/>
    </location>
</feature>
<comment type="caution">
    <text evidence="2">The sequence shown here is derived from an EMBL/GenBank/DDBJ whole genome shotgun (WGS) entry which is preliminary data.</text>
</comment>
<feature type="signal peptide" evidence="1">
    <location>
        <begin position="1"/>
        <end position="20"/>
    </location>
</feature>
<protein>
    <submittedName>
        <fullName evidence="2">Uncharacterized protein</fullName>
    </submittedName>
</protein>
<proteinExistence type="predicted"/>
<dbReference type="InterPro" id="IPR024404">
    <property type="entry name" value="Lipid-bd_put"/>
</dbReference>
<keyword evidence="1" id="KW-0732">Signal</keyword>
<gene>
    <name evidence="2" type="ORF">DHW31_07740</name>
</gene>
<accession>A0A3D2SEH2</accession>
<evidence type="ECO:0000313" key="3">
    <source>
        <dbReference type="Proteomes" id="UP000263098"/>
    </source>
</evidence>
<dbReference type="PROSITE" id="PS51257">
    <property type="entry name" value="PROKAR_LIPOPROTEIN"/>
    <property type="match status" value="1"/>
</dbReference>
<dbReference type="Proteomes" id="UP000263098">
    <property type="component" value="Unassembled WGS sequence"/>
</dbReference>
<organism evidence="2 3">
    <name type="scientific">Bacteroides graminisolvens</name>
    <dbReference type="NCBI Taxonomy" id="477666"/>
    <lineage>
        <taxon>Bacteria</taxon>
        <taxon>Pseudomonadati</taxon>
        <taxon>Bacteroidota</taxon>
        <taxon>Bacteroidia</taxon>
        <taxon>Bacteroidales</taxon>
        <taxon>Bacteroidaceae</taxon>
        <taxon>Bacteroides</taxon>
    </lineage>
</organism>
<name>A0A3D2SEH2_9BACE</name>
<dbReference type="EMBL" id="DPVG01000278">
    <property type="protein sequence ID" value="HCK24653.1"/>
    <property type="molecule type" value="Genomic_DNA"/>
</dbReference>
<evidence type="ECO:0000256" key="1">
    <source>
        <dbReference type="SAM" id="SignalP"/>
    </source>
</evidence>
<dbReference type="Pfam" id="PF12888">
    <property type="entry name" value="Lipid_bd"/>
    <property type="match status" value="1"/>
</dbReference>
<evidence type="ECO:0000313" key="2">
    <source>
        <dbReference type="EMBL" id="HCK24653.1"/>
    </source>
</evidence>
<dbReference type="InterPro" id="IPR038668">
    <property type="entry name" value="Lipid-bd_sf"/>
</dbReference>